<feature type="region of interest" description="Disordered" evidence="1">
    <location>
        <begin position="1"/>
        <end position="30"/>
    </location>
</feature>
<dbReference type="AlphaFoldDB" id="W1XJ03"/>
<evidence type="ECO:0000313" key="2">
    <source>
        <dbReference type="EMBL" id="ETJ29465.1"/>
    </source>
</evidence>
<gene>
    <name evidence="2" type="ORF">Q604_UNBC16000G0002</name>
</gene>
<evidence type="ECO:0000256" key="1">
    <source>
        <dbReference type="SAM" id="MobiDB-lite"/>
    </source>
</evidence>
<feature type="compositionally biased region" description="Basic and acidic residues" evidence="1">
    <location>
        <begin position="20"/>
        <end position="30"/>
    </location>
</feature>
<sequence>MEIHQVGRTTKKHKKHVSRERKASRDIRKADNYNGAKIYYHPYDQ</sequence>
<name>W1XJ03_9ZZZZ</name>
<accession>W1XJ03</accession>
<proteinExistence type="predicted"/>
<reference evidence="2" key="1">
    <citation type="submission" date="2013-12" db="EMBL/GenBank/DDBJ databases">
        <title>A Varibaculum cambriense genome reconstructed from a premature infant gut community with otherwise low bacterial novelty that shifts toward anaerobic metabolism during the third week of life.</title>
        <authorList>
            <person name="Brown C.T."/>
            <person name="Sharon I."/>
            <person name="Thomas B.C."/>
            <person name="Castelle C.J."/>
            <person name="Morowitz M.J."/>
            <person name="Banfield J.F."/>
        </authorList>
    </citation>
    <scope>NUCLEOTIDE SEQUENCE</scope>
</reference>
<organism evidence="2">
    <name type="scientific">human gut metagenome</name>
    <dbReference type="NCBI Taxonomy" id="408170"/>
    <lineage>
        <taxon>unclassified sequences</taxon>
        <taxon>metagenomes</taxon>
        <taxon>organismal metagenomes</taxon>
    </lineage>
</organism>
<feature type="compositionally biased region" description="Basic residues" evidence="1">
    <location>
        <begin position="9"/>
        <end position="19"/>
    </location>
</feature>
<dbReference type="EMBL" id="AZMM01016000">
    <property type="protein sequence ID" value="ETJ29465.1"/>
    <property type="molecule type" value="Genomic_DNA"/>
</dbReference>
<protein>
    <submittedName>
        <fullName evidence="2">Uncharacterized protein</fullName>
    </submittedName>
</protein>
<comment type="caution">
    <text evidence="2">The sequence shown here is derived from an EMBL/GenBank/DDBJ whole genome shotgun (WGS) entry which is preliminary data.</text>
</comment>